<feature type="region of interest" description="Disordered" evidence="1">
    <location>
        <begin position="227"/>
        <end position="259"/>
    </location>
</feature>
<dbReference type="AlphaFoldDB" id="A0AAV7YPA7"/>
<evidence type="ECO:0000313" key="3">
    <source>
        <dbReference type="Proteomes" id="UP001146793"/>
    </source>
</evidence>
<gene>
    <name evidence="2" type="ORF">M0812_23489</name>
</gene>
<feature type="compositionally biased region" description="Basic and acidic residues" evidence="1">
    <location>
        <begin position="230"/>
        <end position="240"/>
    </location>
</feature>
<dbReference type="EMBL" id="JANTQA010000051">
    <property type="protein sequence ID" value="KAJ3430481.1"/>
    <property type="molecule type" value="Genomic_DNA"/>
</dbReference>
<sequence length="327" mass="38483">MGTKQSSENVLEKIPKRNEKAFFTLLENMDVSIAVWDENFKMYYFNPVFRRMCNMENLKPLLGNSTIKNNTPGGKGILVPYQPFYRKTIKEFINSIISELLINTTTQAISLLRDQKNEKHIFEGMTYFKRIKIGKQTFTTISILPIRETPLIDPMSLKKKKTKKNKKTKKIKRTIKIKKTIEIKNTLEIKKTIEIKNTKKKFQPQILVNFSPGRFDGSDEFFFEISSENENEKNNRDPKTNSKRYHHDHTESNQTALKNSHSEILLQNQNTTKDNSHVSNYKFIITSSPEFERHENYLEEILPTSKKIDKIFEEYENRILNTKENVD</sequence>
<evidence type="ECO:0000313" key="2">
    <source>
        <dbReference type="EMBL" id="KAJ3430481.1"/>
    </source>
</evidence>
<evidence type="ECO:0000256" key="1">
    <source>
        <dbReference type="SAM" id="MobiDB-lite"/>
    </source>
</evidence>
<protein>
    <recommendedName>
        <fullName evidence="4">PAS domain-containing protein</fullName>
    </recommendedName>
</protein>
<proteinExistence type="predicted"/>
<evidence type="ECO:0008006" key="4">
    <source>
        <dbReference type="Google" id="ProtNLM"/>
    </source>
</evidence>
<comment type="caution">
    <text evidence="2">The sequence shown here is derived from an EMBL/GenBank/DDBJ whole genome shotgun (WGS) entry which is preliminary data.</text>
</comment>
<accession>A0AAV7YPA7</accession>
<reference evidence="2" key="1">
    <citation type="submission" date="2022-08" db="EMBL/GenBank/DDBJ databases">
        <title>Novel sulphate-reducing endosymbionts in the free-living metamonad Anaeramoeba.</title>
        <authorList>
            <person name="Jerlstrom-Hultqvist J."/>
            <person name="Cepicka I."/>
            <person name="Gallot-Lavallee L."/>
            <person name="Salas-Leiva D."/>
            <person name="Curtis B.A."/>
            <person name="Zahonova K."/>
            <person name="Pipaliya S."/>
            <person name="Dacks J."/>
            <person name="Roger A.J."/>
        </authorList>
    </citation>
    <scope>NUCLEOTIDE SEQUENCE</scope>
    <source>
        <strain evidence="2">Busselton2</strain>
    </source>
</reference>
<organism evidence="2 3">
    <name type="scientific">Anaeramoeba flamelloides</name>
    <dbReference type="NCBI Taxonomy" id="1746091"/>
    <lineage>
        <taxon>Eukaryota</taxon>
        <taxon>Metamonada</taxon>
        <taxon>Anaeramoebidae</taxon>
        <taxon>Anaeramoeba</taxon>
    </lineage>
</organism>
<name>A0AAV7YPA7_9EUKA</name>
<dbReference type="Proteomes" id="UP001146793">
    <property type="component" value="Unassembled WGS sequence"/>
</dbReference>